<comment type="caution">
    <text evidence="2">The sequence shown here is derived from an EMBL/GenBank/DDBJ whole genome shotgun (WGS) entry which is preliminary data.</text>
</comment>
<dbReference type="InterPro" id="IPR013022">
    <property type="entry name" value="Xyl_isomerase-like_TIM-brl"/>
</dbReference>
<keyword evidence="2" id="KW-0413">Isomerase</keyword>
<dbReference type="InterPro" id="IPR036237">
    <property type="entry name" value="Xyl_isomerase-like_sf"/>
</dbReference>
<dbReference type="PANTHER" id="PTHR12110:SF21">
    <property type="entry name" value="XYLOSE ISOMERASE-LIKE TIM BARREL DOMAIN-CONTAINING PROTEIN"/>
    <property type="match status" value="1"/>
</dbReference>
<dbReference type="InterPro" id="IPR050312">
    <property type="entry name" value="IolE/XylAMocC-like"/>
</dbReference>
<dbReference type="AlphaFoldDB" id="A0A841L4N4"/>
<name>A0A841L4N4_9FIRM</name>
<accession>A0A841L4N4</accession>
<dbReference type="EMBL" id="JACHEN010000022">
    <property type="protein sequence ID" value="MBB6217285.1"/>
    <property type="molecule type" value="Genomic_DNA"/>
</dbReference>
<gene>
    <name evidence="2" type="ORF">HNQ80_003404</name>
</gene>
<dbReference type="Gene3D" id="3.20.20.150">
    <property type="entry name" value="Divalent-metal-dependent TIM barrel enzymes"/>
    <property type="match status" value="1"/>
</dbReference>
<reference evidence="2 3" key="1">
    <citation type="submission" date="2020-08" db="EMBL/GenBank/DDBJ databases">
        <title>Genomic Encyclopedia of Type Strains, Phase IV (KMG-IV): sequencing the most valuable type-strain genomes for metagenomic binning, comparative biology and taxonomic classification.</title>
        <authorList>
            <person name="Goeker M."/>
        </authorList>
    </citation>
    <scope>NUCLEOTIDE SEQUENCE [LARGE SCALE GENOMIC DNA]</scope>
    <source>
        <strain evidence="2 3">DSM 103526</strain>
    </source>
</reference>
<organism evidence="2 3">
    <name type="scientific">Anaerosolibacter carboniphilus</name>
    <dbReference type="NCBI Taxonomy" id="1417629"/>
    <lineage>
        <taxon>Bacteria</taxon>
        <taxon>Bacillati</taxon>
        <taxon>Bacillota</taxon>
        <taxon>Clostridia</taxon>
        <taxon>Peptostreptococcales</taxon>
        <taxon>Thermotaleaceae</taxon>
        <taxon>Anaerosolibacter</taxon>
    </lineage>
</organism>
<dbReference type="Pfam" id="PF01261">
    <property type="entry name" value="AP_endonuc_2"/>
    <property type="match status" value="1"/>
</dbReference>
<dbReference type="Proteomes" id="UP000579281">
    <property type="component" value="Unassembled WGS sequence"/>
</dbReference>
<evidence type="ECO:0000313" key="2">
    <source>
        <dbReference type="EMBL" id="MBB6217285.1"/>
    </source>
</evidence>
<proteinExistence type="predicted"/>
<dbReference type="SUPFAM" id="SSF51658">
    <property type="entry name" value="Xylose isomerase-like"/>
    <property type="match status" value="1"/>
</dbReference>
<evidence type="ECO:0000259" key="1">
    <source>
        <dbReference type="Pfam" id="PF01261"/>
    </source>
</evidence>
<dbReference type="GO" id="GO:0016853">
    <property type="term" value="F:isomerase activity"/>
    <property type="evidence" value="ECO:0007669"/>
    <property type="project" value="UniProtKB-KW"/>
</dbReference>
<sequence length="279" mass="31245">MKLAVAIAGENALPSAFVVWRGFRESMRKASEFGYHGVELALKTADDVNPHELHTWLSQYNLEVSCISTGQVFAALGLYFTHPDRVVRERAIEVFNGLIYLAKDFGKIINVGRTRGFIAEGQTYEQAEKLFLDTAERICETAEKNGVTIILEPVNRYEINFINSLDEGAELASKLKHKNIGLMPDVFHMNIEDDRIGASLVRNASMIKYIHFADSNRLAPGQGHLDFDDVFNGLRDAGFDGWASIEILAKPDPDTAARQAAEFILPRIEAYNRNRIANK</sequence>
<dbReference type="PANTHER" id="PTHR12110">
    <property type="entry name" value="HYDROXYPYRUVATE ISOMERASE"/>
    <property type="match status" value="1"/>
</dbReference>
<evidence type="ECO:0000313" key="3">
    <source>
        <dbReference type="Proteomes" id="UP000579281"/>
    </source>
</evidence>
<keyword evidence="3" id="KW-1185">Reference proteome</keyword>
<feature type="domain" description="Xylose isomerase-like TIM barrel" evidence="1">
    <location>
        <begin position="28"/>
        <end position="264"/>
    </location>
</feature>
<dbReference type="RefSeq" id="WP_184311791.1">
    <property type="nucleotide sequence ID" value="NZ_JACHEN010000022.1"/>
</dbReference>
<protein>
    <submittedName>
        <fullName evidence="2">Sugar phosphate isomerase/epimerase</fullName>
    </submittedName>
</protein>